<keyword evidence="1" id="KW-0813">Transport</keyword>
<keyword evidence="2" id="KW-0547">Nucleotide-binding</keyword>
<dbReference type="PROSITE" id="PS50893">
    <property type="entry name" value="ABC_TRANSPORTER_2"/>
    <property type="match status" value="1"/>
</dbReference>
<gene>
    <name evidence="5" type="ORF">ACFQ08_30680</name>
</gene>
<dbReference type="GO" id="GO:0005524">
    <property type="term" value="F:ATP binding"/>
    <property type="evidence" value="ECO:0007669"/>
    <property type="project" value="UniProtKB-KW"/>
</dbReference>
<dbReference type="Proteomes" id="UP001597024">
    <property type="component" value="Unassembled WGS sequence"/>
</dbReference>
<dbReference type="PANTHER" id="PTHR24220">
    <property type="entry name" value="IMPORT ATP-BINDING PROTEIN"/>
    <property type="match status" value="1"/>
</dbReference>
<dbReference type="InterPro" id="IPR003439">
    <property type="entry name" value="ABC_transporter-like_ATP-bd"/>
</dbReference>
<keyword evidence="3 5" id="KW-0067">ATP-binding</keyword>
<name>A0ABW3E1U0_9ACTN</name>
<evidence type="ECO:0000313" key="5">
    <source>
        <dbReference type="EMBL" id="MFD0888923.1"/>
    </source>
</evidence>
<reference evidence="6" key="1">
    <citation type="journal article" date="2019" name="Int. J. Syst. Evol. Microbiol.">
        <title>The Global Catalogue of Microorganisms (GCM) 10K type strain sequencing project: providing services to taxonomists for standard genome sequencing and annotation.</title>
        <authorList>
            <consortium name="The Broad Institute Genomics Platform"/>
            <consortium name="The Broad Institute Genome Sequencing Center for Infectious Disease"/>
            <person name="Wu L."/>
            <person name="Ma J."/>
        </authorList>
    </citation>
    <scope>NUCLEOTIDE SEQUENCE [LARGE SCALE GENOMIC DNA]</scope>
    <source>
        <strain evidence="6">CCUG 62974</strain>
    </source>
</reference>
<dbReference type="SMART" id="SM00382">
    <property type="entry name" value="AAA"/>
    <property type="match status" value="1"/>
</dbReference>
<evidence type="ECO:0000256" key="2">
    <source>
        <dbReference type="ARBA" id="ARBA00022741"/>
    </source>
</evidence>
<dbReference type="PROSITE" id="PS00211">
    <property type="entry name" value="ABC_TRANSPORTER_1"/>
    <property type="match status" value="1"/>
</dbReference>
<comment type="caution">
    <text evidence="5">The sequence shown here is derived from an EMBL/GenBank/DDBJ whole genome shotgun (WGS) entry which is preliminary data.</text>
</comment>
<evidence type="ECO:0000256" key="1">
    <source>
        <dbReference type="ARBA" id="ARBA00022448"/>
    </source>
</evidence>
<dbReference type="InterPro" id="IPR027417">
    <property type="entry name" value="P-loop_NTPase"/>
</dbReference>
<dbReference type="InterPro" id="IPR015854">
    <property type="entry name" value="ABC_transpr_LolD-like"/>
</dbReference>
<feature type="domain" description="ABC transporter" evidence="4">
    <location>
        <begin position="16"/>
        <end position="253"/>
    </location>
</feature>
<dbReference type="InterPro" id="IPR017871">
    <property type="entry name" value="ABC_transporter-like_CS"/>
</dbReference>
<evidence type="ECO:0000313" key="6">
    <source>
        <dbReference type="Proteomes" id="UP001597024"/>
    </source>
</evidence>
<sequence length="254" mass="26988">MTAQKTSVGQRLSSAVGLDQVSHTYGANETTVTALKNVTWSFTPGSFTAVMGPSGSGKSTLLQCVAGLLEPTSGSVHLGDHRLNGMSEKKLATIRRDLIGFVFQAFNLIPALTAAENITLPLRLARRTTDQAWMNELAGRAGIANRLSHRPHELSGGQQQRVAICRALITKPRVLCADEPTGALDKASSKAVLSVLRDAVTELAQTVIMVTHDPVAAAHADQVLFLVDGRIVDVMTAPTPERVAATMTRLAGED</sequence>
<evidence type="ECO:0000259" key="4">
    <source>
        <dbReference type="PROSITE" id="PS50893"/>
    </source>
</evidence>
<accession>A0ABW3E1U0</accession>
<evidence type="ECO:0000256" key="3">
    <source>
        <dbReference type="ARBA" id="ARBA00022840"/>
    </source>
</evidence>
<organism evidence="5 6">
    <name type="scientific">Streptosporangium algeriense</name>
    <dbReference type="NCBI Taxonomy" id="1682748"/>
    <lineage>
        <taxon>Bacteria</taxon>
        <taxon>Bacillati</taxon>
        <taxon>Actinomycetota</taxon>
        <taxon>Actinomycetes</taxon>
        <taxon>Streptosporangiales</taxon>
        <taxon>Streptosporangiaceae</taxon>
        <taxon>Streptosporangium</taxon>
    </lineage>
</organism>
<keyword evidence="6" id="KW-1185">Reference proteome</keyword>
<dbReference type="CDD" id="cd03255">
    <property type="entry name" value="ABC_MJ0796_LolCDE_FtsE"/>
    <property type="match status" value="1"/>
</dbReference>
<dbReference type="InterPro" id="IPR017911">
    <property type="entry name" value="MacB-like_ATP-bd"/>
</dbReference>
<dbReference type="PANTHER" id="PTHR24220:SF685">
    <property type="entry name" value="ABC TRANSPORTER RELATED"/>
    <property type="match status" value="1"/>
</dbReference>
<dbReference type="EMBL" id="JBHTHX010001564">
    <property type="protein sequence ID" value="MFD0888923.1"/>
    <property type="molecule type" value="Genomic_DNA"/>
</dbReference>
<dbReference type="InterPro" id="IPR003593">
    <property type="entry name" value="AAA+_ATPase"/>
</dbReference>
<dbReference type="Gene3D" id="3.40.50.300">
    <property type="entry name" value="P-loop containing nucleotide triphosphate hydrolases"/>
    <property type="match status" value="1"/>
</dbReference>
<proteinExistence type="predicted"/>
<dbReference type="SUPFAM" id="SSF52540">
    <property type="entry name" value="P-loop containing nucleoside triphosphate hydrolases"/>
    <property type="match status" value="1"/>
</dbReference>
<protein>
    <submittedName>
        <fullName evidence="5">ABC transporter ATP-binding protein</fullName>
    </submittedName>
</protein>
<dbReference type="Pfam" id="PF00005">
    <property type="entry name" value="ABC_tran"/>
    <property type="match status" value="1"/>
</dbReference>